<comment type="caution">
    <text evidence="2">The sequence shown here is derived from an EMBL/GenBank/DDBJ whole genome shotgun (WGS) entry which is preliminary data.</text>
</comment>
<organism evidence="2 3">
    <name type="scientific">Batillaria attramentaria</name>
    <dbReference type="NCBI Taxonomy" id="370345"/>
    <lineage>
        <taxon>Eukaryota</taxon>
        <taxon>Metazoa</taxon>
        <taxon>Spiralia</taxon>
        <taxon>Lophotrochozoa</taxon>
        <taxon>Mollusca</taxon>
        <taxon>Gastropoda</taxon>
        <taxon>Caenogastropoda</taxon>
        <taxon>Sorbeoconcha</taxon>
        <taxon>Cerithioidea</taxon>
        <taxon>Batillariidae</taxon>
        <taxon>Batillaria</taxon>
    </lineage>
</organism>
<dbReference type="EMBL" id="JACVVK020000236">
    <property type="protein sequence ID" value="KAK7482950.1"/>
    <property type="molecule type" value="Genomic_DNA"/>
</dbReference>
<feature type="region of interest" description="Disordered" evidence="1">
    <location>
        <begin position="1"/>
        <end position="40"/>
    </location>
</feature>
<feature type="compositionally biased region" description="Basic and acidic residues" evidence="1">
    <location>
        <begin position="1"/>
        <end position="14"/>
    </location>
</feature>
<dbReference type="Proteomes" id="UP001519460">
    <property type="component" value="Unassembled WGS sequence"/>
</dbReference>
<keyword evidence="3" id="KW-1185">Reference proteome</keyword>
<evidence type="ECO:0000313" key="2">
    <source>
        <dbReference type="EMBL" id="KAK7482950.1"/>
    </source>
</evidence>
<gene>
    <name evidence="2" type="ORF">BaRGS_00025850</name>
</gene>
<proteinExistence type="predicted"/>
<protein>
    <submittedName>
        <fullName evidence="2">Uncharacterized protein</fullName>
    </submittedName>
</protein>
<evidence type="ECO:0000313" key="3">
    <source>
        <dbReference type="Proteomes" id="UP001519460"/>
    </source>
</evidence>
<evidence type="ECO:0000256" key="1">
    <source>
        <dbReference type="SAM" id="MobiDB-lite"/>
    </source>
</evidence>
<reference evidence="2 3" key="1">
    <citation type="journal article" date="2023" name="Sci. Data">
        <title>Genome assembly of the Korean intertidal mud-creeper Batillaria attramentaria.</title>
        <authorList>
            <person name="Patra A.K."/>
            <person name="Ho P.T."/>
            <person name="Jun S."/>
            <person name="Lee S.J."/>
            <person name="Kim Y."/>
            <person name="Won Y.J."/>
        </authorList>
    </citation>
    <scope>NUCLEOTIDE SEQUENCE [LARGE SCALE GENOMIC DNA]</scope>
    <source>
        <strain evidence="2">Wonlab-2016</strain>
    </source>
</reference>
<name>A0ABD0K7K0_9CAEN</name>
<sequence>MGKQEEGRRREVDCSQRNNTSASSRRCSEDPKHLQHHYSSGSFANPMVMYACQRWGLKDSYYGGYPVFMSNPGHNPASQWTLCSRK</sequence>
<accession>A0ABD0K7K0</accession>
<dbReference type="AlphaFoldDB" id="A0ABD0K7K0"/>
<feature type="compositionally biased region" description="Polar residues" evidence="1">
    <location>
        <begin position="15"/>
        <end position="25"/>
    </location>
</feature>